<dbReference type="Proteomes" id="UP001163846">
    <property type="component" value="Unassembled WGS sequence"/>
</dbReference>
<accession>A0AA38UI07</accession>
<keyword evidence="7" id="KW-1185">Reference proteome</keyword>
<feature type="transmembrane region" description="Helical" evidence="4">
    <location>
        <begin position="258"/>
        <end position="279"/>
    </location>
</feature>
<dbReference type="GO" id="GO:0034040">
    <property type="term" value="F:ATPase-coupled lipid transmembrane transporter activity"/>
    <property type="evidence" value="ECO:0007669"/>
    <property type="project" value="TreeGrafter"/>
</dbReference>
<evidence type="ECO:0000256" key="4">
    <source>
        <dbReference type="SAM" id="Phobius"/>
    </source>
</evidence>
<gene>
    <name evidence="6" type="ORF">F5878DRAFT_529667</name>
</gene>
<dbReference type="InterPro" id="IPR027417">
    <property type="entry name" value="P-loop_NTPase"/>
</dbReference>
<evidence type="ECO:0000313" key="7">
    <source>
        <dbReference type="Proteomes" id="UP001163846"/>
    </source>
</evidence>
<keyword evidence="4" id="KW-0812">Transmembrane</keyword>
<dbReference type="AlphaFoldDB" id="A0AA38UI07"/>
<keyword evidence="4" id="KW-0472">Membrane</keyword>
<protein>
    <submittedName>
        <fullName evidence="6">P-loop containing nucleoside triphosphate hydrolase protein</fullName>
    </submittedName>
</protein>
<dbReference type="SMART" id="SM00382">
    <property type="entry name" value="AAA"/>
    <property type="match status" value="1"/>
</dbReference>
<dbReference type="PANTHER" id="PTHR24221">
    <property type="entry name" value="ATP-BINDING CASSETTE SUB-FAMILY B"/>
    <property type="match status" value="1"/>
</dbReference>
<evidence type="ECO:0000256" key="2">
    <source>
        <dbReference type="ARBA" id="ARBA00022840"/>
    </source>
</evidence>
<evidence type="ECO:0000256" key="3">
    <source>
        <dbReference type="SAM" id="MobiDB-lite"/>
    </source>
</evidence>
<keyword evidence="4" id="KW-1133">Transmembrane helix</keyword>
<dbReference type="InterPro" id="IPR039421">
    <property type="entry name" value="Type_1_exporter"/>
</dbReference>
<dbReference type="Gene3D" id="3.40.50.300">
    <property type="entry name" value="P-loop containing nucleotide triphosphate hydrolases"/>
    <property type="match status" value="1"/>
</dbReference>
<feature type="domain" description="ABC transporter" evidence="5">
    <location>
        <begin position="451"/>
        <end position="711"/>
    </location>
</feature>
<feature type="compositionally biased region" description="Basic and acidic residues" evidence="3">
    <location>
        <begin position="294"/>
        <end position="304"/>
    </location>
</feature>
<comment type="caution">
    <text evidence="6">The sequence shown here is derived from an EMBL/GenBank/DDBJ whole genome shotgun (WGS) entry which is preliminary data.</text>
</comment>
<evidence type="ECO:0000256" key="1">
    <source>
        <dbReference type="ARBA" id="ARBA00022741"/>
    </source>
</evidence>
<sequence>MSPLCSTSSIYTPPSRLNPLLFYLPFWYSPQNCLLQHGKCEDLDGLNSAYDIWLASRASSDSKELLVPGAMRPLTIRNARLAYRLLQTYTSGLLKRLYSGHPNRTMFMISAQLARSLFPAFRGYSQALIIDEIHLQFASGSFKWLKLLRLAGSELARRYLESLFDSYAVHNENIVMDSAKFLVEYQQLQQRVHLDCPTLTDPSTRDLLHESDLFARSFNGNGFGSLSPLDVLQICSLVVEILSHMFLILSVTRSYTHIYVLLLSLCSTFFPLILPHSLLTLSSQHRLNDPSTPDPRETHADNKRERMRSMAFSDSYRPEVHLFGLQDWILSNWASAWRTVHESEAAQHPWQFSFATGLTTLSGFFRTVQNVPFLLLLQSSSTSLGSLSLYRSSIHSVIYNTRSLATMIKMAFQSVFLMAAWCASTELKPKLRPEHQDKIKYQSALGGGISIQARHLSYTYPGCSEPALKDVSFTLHAGETLAIVGYNGSGKSTLANIILRIVDFDKGSLMVNGHDLRRYDPNEYHQHLSAVLQGFSKFNSTVKENVGIGSVANMASKDTIESALELARAQGIVDSLPRGLQTILESPAFGSISYVGRVPTAAQTHGLSMGEWQRIAIARAFMRAADANVDLLVFDEPTSSLDAKAQSEIFDTIHSLSRYPRRRTVIFITHQLSIARRADRIAMMENGSISEFGSHDQLVALNGGYAALFQQSL</sequence>
<dbReference type="GO" id="GO:0005524">
    <property type="term" value="F:ATP binding"/>
    <property type="evidence" value="ECO:0007669"/>
    <property type="project" value="UniProtKB-KW"/>
</dbReference>
<dbReference type="PROSITE" id="PS50893">
    <property type="entry name" value="ABC_TRANSPORTER_2"/>
    <property type="match status" value="1"/>
</dbReference>
<dbReference type="InterPro" id="IPR003593">
    <property type="entry name" value="AAA+_ATPase"/>
</dbReference>
<reference evidence="6" key="1">
    <citation type="submission" date="2022-08" db="EMBL/GenBank/DDBJ databases">
        <authorList>
            <consortium name="DOE Joint Genome Institute"/>
            <person name="Min B."/>
            <person name="Riley R."/>
            <person name="Sierra-Patev S."/>
            <person name="Naranjo-Ortiz M."/>
            <person name="Looney B."/>
            <person name="Konkel Z."/>
            <person name="Slot J.C."/>
            <person name="Sakamoto Y."/>
            <person name="Steenwyk J.L."/>
            <person name="Rokas A."/>
            <person name="Carro J."/>
            <person name="Camarero S."/>
            <person name="Ferreira P."/>
            <person name="Molpeceres G."/>
            <person name="Ruiz-Duenas F.J."/>
            <person name="Serrano A."/>
            <person name="Henrissat B."/>
            <person name="Drula E."/>
            <person name="Hughes K.W."/>
            <person name="Mata J.L."/>
            <person name="Ishikawa N.K."/>
            <person name="Vargas-Isla R."/>
            <person name="Ushijima S."/>
            <person name="Smith C.A."/>
            <person name="Ahrendt S."/>
            <person name="Andreopoulos W."/>
            <person name="He G."/>
            <person name="Labutti K."/>
            <person name="Lipzen A."/>
            <person name="Ng V."/>
            <person name="Sandor L."/>
            <person name="Barry K."/>
            <person name="Martinez A.T."/>
            <person name="Xiao Y."/>
            <person name="Gibbons J.G."/>
            <person name="Terashima K."/>
            <person name="Hibbett D.S."/>
            <person name="Grigoriev I.V."/>
        </authorList>
    </citation>
    <scope>NUCLEOTIDE SEQUENCE</scope>
    <source>
        <strain evidence="6">TFB9207</strain>
    </source>
</reference>
<name>A0AA38UI07_9AGAR</name>
<dbReference type="SUPFAM" id="SSF52540">
    <property type="entry name" value="P-loop containing nucleoside triphosphate hydrolases"/>
    <property type="match status" value="1"/>
</dbReference>
<organism evidence="6 7">
    <name type="scientific">Lentinula raphanica</name>
    <dbReference type="NCBI Taxonomy" id="153919"/>
    <lineage>
        <taxon>Eukaryota</taxon>
        <taxon>Fungi</taxon>
        <taxon>Dikarya</taxon>
        <taxon>Basidiomycota</taxon>
        <taxon>Agaricomycotina</taxon>
        <taxon>Agaricomycetes</taxon>
        <taxon>Agaricomycetidae</taxon>
        <taxon>Agaricales</taxon>
        <taxon>Marasmiineae</taxon>
        <taxon>Omphalotaceae</taxon>
        <taxon>Lentinula</taxon>
    </lineage>
</organism>
<dbReference type="Pfam" id="PF00005">
    <property type="entry name" value="ABC_tran"/>
    <property type="match status" value="1"/>
</dbReference>
<keyword evidence="2" id="KW-0067">ATP-binding</keyword>
<feature type="transmembrane region" description="Helical" evidence="4">
    <location>
        <begin position="231"/>
        <end position="251"/>
    </location>
</feature>
<feature type="region of interest" description="Disordered" evidence="3">
    <location>
        <begin position="285"/>
        <end position="304"/>
    </location>
</feature>
<keyword evidence="6" id="KW-0378">Hydrolase</keyword>
<evidence type="ECO:0000259" key="5">
    <source>
        <dbReference type="PROSITE" id="PS50893"/>
    </source>
</evidence>
<dbReference type="InterPro" id="IPR003439">
    <property type="entry name" value="ABC_transporter-like_ATP-bd"/>
</dbReference>
<dbReference type="GO" id="GO:0016887">
    <property type="term" value="F:ATP hydrolysis activity"/>
    <property type="evidence" value="ECO:0007669"/>
    <property type="project" value="InterPro"/>
</dbReference>
<proteinExistence type="predicted"/>
<keyword evidence="1" id="KW-0547">Nucleotide-binding</keyword>
<dbReference type="PANTHER" id="PTHR24221:SF646">
    <property type="entry name" value="HAEMOLYSIN SECRETION ATP-BINDING PROTEIN"/>
    <property type="match status" value="1"/>
</dbReference>
<evidence type="ECO:0000313" key="6">
    <source>
        <dbReference type="EMBL" id="KAJ3842517.1"/>
    </source>
</evidence>
<dbReference type="EMBL" id="MU806003">
    <property type="protein sequence ID" value="KAJ3842517.1"/>
    <property type="molecule type" value="Genomic_DNA"/>
</dbReference>